<sequence>MRGDEDAWRVPDSWWGQVVPAWGFGPRAGAEFAVHECRLLLGADPDQLRDRLIHAVRLPDLLYELRRGTAALSEEEYRTLVAGLAAAREGTPPWQLRIAASVLAPGEQRWVDEDLAHDEPEFRDDGICERHLLGASITTVAQLRILVERFAFPSVGVQNGFALLYSALVRVGPEGGFVLGRLLEQSKQPDEMREHAHALAWLPTDEAFAQLLKHADRTAVTSAITAAVQRFPRRAMRMLNEAGGSSLIIRHLRFRHARANPELAAEFGCAPVNHRVAPVREVPAALRRTVIAPPGRRVRRVVLTGFHEPQPVSLAWLEGEREEWAAARFRRPQWANGDVRAAVDRELAGPHPNATRLAVLLACADGDIALEHLGTPPPALDYSRRDLASNDTVSVLTCILGRFDTDAVEFVLPVLRKNPAELGRALGALTGTEITRLMAGGLRRKAEREGALEWFDRHIGTAAADLIADALSDSAGERSRATAALRTLSADHRARIRSTALAFGPEVGAAITAIIGPEPPAPRASGLPEWFDPATLPPVFLRETRRALPDSAIIELGSLLASYERTARPLEVAMLLEAGESAEPIEPVRPPAHSAQNNEPAGIPGIKSLVDPASLAEFAWALFEEWRLAEFPWQDDWVLTAVGLLGDDETADRIALYLHMWSSNSLDSFAVSWLDALVAIGTRGALRHLHRLSERAGMWACRDAARLRLEQVAARAQLTLEDLLDSLAPTFGFDAGGRLELDYGPRGFLVQLDDQLNLHTFDAVRPGHGPWSPGARRRAVPKPAADDSPTAGAAHRRYRTARKGMKRAVREQARRLESAMVRGRRWPVAAHRQTFGTHPLLARLARRVVWATYDDAGIPFRTFRIAEDGSYADVSDRAVSLPEPVRVGVAHPLDLGGAVPAWTEVFTDYEILQPFEQLARAVFPPASPEAADGVERFRDLTVSTGSLLRLCTRGWETQPDGGDAFGELFRPLDHGNQYARIVCEPGIPRRDPLSRPQQRIWVSMVGHFARLSPIEASELLRDLGSLRVLTQP</sequence>
<dbReference type="EMBL" id="CP059399">
    <property type="protein sequence ID" value="QLY33370.1"/>
    <property type="molecule type" value="Genomic_DNA"/>
</dbReference>
<reference evidence="3 4" key="1">
    <citation type="submission" date="2020-07" db="EMBL/GenBank/DDBJ databases">
        <authorList>
            <person name="Zhuang K."/>
            <person name="Ran Y."/>
        </authorList>
    </citation>
    <scope>NUCLEOTIDE SEQUENCE [LARGE SCALE GENOMIC DNA]</scope>
    <source>
        <strain evidence="3 4">WCH-YHL-001</strain>
    </source>
</reference>
<accession>A0A7D6VN28</accession>
<dbReference type="RefSeq" id="WP_181584534.1">
    <property type="nucleotide sequence ID" value="NZ_CP059399.1"/>
</dbReference>
<proteinExistence type="predicted"/>
<dbReference type="AlphaFoldDB" id="A0A7D6VN28"/>
<dbReference type="InterPro" id="IPR025406">
    <property type="entry name" value="DUF4132"/>
</dbReference>
<evidence type="ECO:0000256" key="1">
    <source>
        <dbReference type="SAM" id="MobiDB-lite"/>
    </source>
</evidence>
<keyword evidence="4" id="KW-1185">Reference proteome</keyword>
<dbReference type="KEGG" id="nhu:H0264_15050"/>
<gene>
    <name evidence="3" type="ORF">H0264_15050</name>
</gene>
<dbReference type="Proteomes" id="UP000515512">
    <property type="component" value="Chromosome"/>
</dbReference>
<organism evidence="3 4">
    <name type="scientific">Nocardia huaxiensis</name>
    <dbReference type="NCBI Taxonomy" id="2755382"/>
    <lineage>
        <taxon>Bacteria</taxon>
        <taxon>Bacillati</taxon>
        <taxon>Actinomycetota</taxon>
        <taxon>Actinomycetes</taxon>
        <taxon>Mycobacteriales</taxon>
        <taxon>Nocardiaceae</taxon>
        <taxon>Nocardia</taxon>
    </lineage>
</organism>
<feature type="region of interest" description="Disordered" evidence="1">
    <location>
        <begin position="767"/>
        <end position="795"/>
    </location>
</feature>
<evidence type="ECO:0000259" key="2">
    <source>
        <dbReference type="Pfam" id="PF13569"/>
    </source>
</evidence>
<evidence type="ECO:0000313" key="3">
    <source>
        <dbReference type="EMBL" id="QLY33370.1"/>
    </source>
</evidence>
<dbReference type="Pfam" id="PF13569">
    <property type="entry name" value="DUF4132"/>
    <property type="match status" value="1"/>
</dbReference>
<evidence type="ECO:0000313" key="4">
    <source>
        <dbReference type="Proteomes" id="UP000515512"/>
    </source>
</evidence>
<protein>
    <submittedName>
        <fullName evidence="3">DUF4132 domain-containing protein</fullName>
    </submittedName>
</protein>
<feature type="domain" description="DUF4132" evidence="2">
    <location>
        <begin position="774"/>
        <end position="955"/>
    </location>
</feature>
<name>A0A7D6VN28_9NOCA</name>